<protein>
    <submittedName>
        <fullName evidence="1">Uncharacterized protein</fullName>
    </submittedName>
</protein>
<keyword evidence="2" id="KW-1185">Reference proteome</keyword>
<name>A0A916SMP8_9BURK</name>
<reference evidence="1" key="1">
    <citation type="journal article" date="2014" name="Int. J. Syst. Evol. Microbiol.">
        <title>Complete genome sequence of Corynebacterium casei LMG S-19264T (=DSM 44701T), isolated from a smear-ripened cheese.</title>
        <authorList>
            <consortium name="US DOE Joint Genome Institute (JGI-PGF)"/>
            <person name="Walter F."/>
            <person name="Albersmeier A."/>
            <person name="Kalinowski J."/>
            <person name="Ruckert C."/>
        </authorList>
    </citation>
    <scope>NUCLEOTIDE SEQUENCE</scope>
    <source>
        <strain evidence="1">CGMCC 1.15322</strain>
    </source>
</reference>
<comment type="caution">
    <text evidence="1">The sequence shown here is derived from an EMBL/GenBank/DDBJ whole genome shotgun (WGS) entry which is preliminary data.</text>
</comment>
<accession>A0A916SMP8</accession>
<proteinExistence type="predicted"/>
<dbReference type="EMBL" id="BMIG01000013">
    <property type="protein sequence ID" value="GGB08117.1"/>
    <property type="molecule type" value="Genomic_DNA"/>
</dbReference>
<sequence length="117" mass="12898">MPKDEFHSKLQDDISALVALVGDSSNLILDPDLDAYYMMEGVLLKLPDAADLMLKARLLTQAQGPAASRAARNTDLIRLSGLIESNLPRTRYGAETAFKSEKTGQLRLRLSDAMQTY</sequence>
<dbReference type="AlphaFoldDB" id="A0A916SMP8"/>
<evidence type="ECO:0000313" key="2">
    <source>
        <dbReference type="Proteomes" id="UP000620596"/>
    </source>
</evidence>
<reference evidence="1" key="2">
    <citation type="submission" date="2020-09" db="EMBL/GenBank/DDBJ databases">
        <authorList>
            <person name="Sun Q."/>
            <person name="Zhou Y."/>
        </authorList>
    </citation>
    <scope>NUCLEOTIDE SEQUENCE</scope>
    <source>
        <strain evidence="1">CGMCC 1.15322</strain>
    </source>
</reference>
<dbReference type="RefSeq" id="WP_188709444.1">
    <property type="nucleotide sequence ID" value="NZ_BMIG01000013.1"/>
</dbReference>
<organism evidence="1 2">
    <name type="scientific">Polaromonas eurypsychrophila</name>
    <dbReference type="NCBI Taxonomy" id="1614635"/>
    <lineage>
        <taxon>Bacteria</taxon>
        <taxon>Pseudomonadati</taxon>
        <taxon>Pseudomonadota</taxon>
        <taxon>Betaproteobacteria</taxon>
        <taxon>Burkholderiales</taxon>
        <taxon>Comamonadaceae</taxon>
        <taxon>Polaromonas</taxon>
    </lineage>
</organism>
<evidence type="ECO:0000313" key="1">
    <source>
        <dbReference type="EMBL" id="GGB08117.1"/>
    </source>
</evidence>
<dbReference type="Proteomes" id="UP000620596">
    <property type="component" value="Unassembled WGS sequence"/>
</dbReference>
<gene>
    <name evidence="1" type="ORF">GCM10011496_31280</name>
</gene>